<evidence type="ECO:0000313" key="5">
    <source>
        <dbReference type="EMBL" id="KAK8960873.1"/>
    </source>
</evidence>
<evidence type="ECO:0000256" key="2">
    <source>
        <dbReference type="ARBA" id="ARBA00023015"/>
    </source>
</evidence>
<dbReference type="Pfam" id="PF00010">
    <property type="entry name" value="HLH"/>
    <property type="match status" value="1"/>
</dbReference>
<comment type="similarity">
    <text evidence="1">Belongs to the bHLH protein family.</text>
</comment>
<dbReference type="InterPro" id="IPR045895">
    <property type="entry name" value="bHLH91-like"/>
</dbReference>
<dbReference type="PROSITE" id="PS50888">
    <property type="entry name" value="BHLH"/>
    <property type="match status" value="1"/>
</dbReference>
<evidence type="ECO:0000259" key="4">
    <source>
        <dbReference type="PROSITE" id="PS50888"/>
    </source>
</evidence>
<keyword evidence="6" id="KW-1185">Reference proteome</keyword>
<evidence type="ECO:0000256" key="3">
    <source>
        <dbReference type="ARBA" id="ARBA00023163"/>
    </source>
</evidence>
<dbReference type="EMBL" id="JBBWWR010000010">
    <property type="protein sequence ID" value="KAK8960873.1"/>
    <property type="molecule type" value="Genomic_DNA"/>
</dbReference>
<gene>
    <name evidence="5" type="primary">BHLH89</name>
    <name evidence="5" type="ORF">KSP40_PGU017534</name>
</gene>
<evidence type="ECO:0000313" key="6">
    <source>
        <dbReference type="Proteomes" id="UP001412067"/>
    </source>
</evidence>
<keyword evidence="2" id="KW-0805">Transcription regulation</keyword>
<dbReference type="InterPro" id="IPR036638">
    <property type="entry name" value="HLH_DNA-bd_sf"/>
</dbReference>
<name>A0ABR2MA21_9ASPA</name>
<accession>A0ABR2MA21</accession>
<dbReference type="SMART" id="SM00353">
    <property type="entry name" value="HLH"/>
    <property type="match status" value="1"/>
</dbReference>
<reference evidence="5 6" key="1">
    <citation type="journal article" date="2022" name="Nat. Plants">
        <title>Genomes of leafy and leafless Platanthera orchids illuminate the evolution of mycoheterotrophy.</title>
        <authorList>
            <person name="Li M.H."/>
            <person name="Liu K.W."/>
            <person name="Li Z."/>
            <person name="Lu H.C."/>
            <person name="Ye Q.L."/>
            <person name="Zhang D."/>
            <person name="Wang J.Y."/>
            <person name="Li Y.F."/>
            <person name="Zhong Z.M."/>
            <person name="Liu X."/>
            <person name="Yu X."/>
            <person name="Liu D.K."/>
            <person name="Tu X.D."/>
            <person name="Liu B."/>
            <person name="Hao Y."/>
            <person name="Liao X.Y."/>
            <person name="Jiang Y.T."/>
            <person name="Sun W.H."/>
            <person name="Chen J."/>
            <person name="Chen Y.Q."/>
            <person name="Ai Y."/>
            <person name="Zhai J.W."/>
            <person name="Wu S.S."/>
            <person name="Zhou Z."/>
            <person name="Hsiao Y.Y."/>
            <person name="Wu W.L."/>
            <person name="Chen Y.Y."/>
            <person name="Lin Y.F."/>
            <person name="Hsu J.L."/>
            <person name="Li C.Y."/>
            <person name="Wang Z.W."/>
            <person name="Zhao X."/>
            <person name="Zhong W.Y."/>
            <person name="Ma X.K."/>
            <person name="Ma L."/>
            <person name="Huang J."/>
            <person name="Chen G.Z."/>
            <person name="Huang M.Z."/>
            <person name="Huang L."/>
            <person name="Peng D.H."/>
            <person name="Luo Y.B."/>
            <person name="Zou S.Q."/>
            <person name="Chen S.P."/>
            <person name="Lan S."/>
            <person name="Tsai W.C."/>
            <person name="Van de Peer Y."/>
            <person name="Liu Z.J."/>
        </authorList>
    </citation>
    <scope>NUCLEOTIDE SEQUENCE [LARGE SCALE GENOMIC DNA]</scope>
    <source>
        <strain evidence="5">Lor288</strain>
    </source>
</reference>
<dbReference type="Proteomes" id="UP001412067">
    <property type="component" value="Unassembled WGS sequence"/>
</dbReference>
<dbReference type="SUPFAM" id="SSF47459">
    <property type="entry name" value="HLH, helix-loop-helix DNA-binding domain"/>
    <property type="match status" value="1"/>
</dbReference>
<dbReference type="PANTHER" id="PTHR46834:SF1">
    <property type="entry name" value="TRANSCRIPTION FACTOR BHLH10"/>
    <property type="match status" value="1"/>
</dbReference>
<dbReference type="Gene3D" id="4.10.280.10">
    <property type="entry name" value="Helix-loop-helix DNA-binding domain"/>
    <property type="match status" value="1"/>
</dbReference>
<dbReference type="PANTHER" id="PTHR46834">
    <property type="entry name" value="TRANSCRIPTION FACTOR BHLH91"/>
    <property type="match status" value="1"/>
</dbReference>
<proteinExistence type="inferred from homology"/>
<keyword evidence="3" id="KW-0804">Transcription</keyword>
<protein>
    <submittedName>
        <fullName evidence="5">Transcription factor bHLH89</fullName>
    </submittedName>
</protein>
<dbReference type="InterPro" id="IPR011598">
    <property type="entry name" value="bHLH_dom"/>
</dbReference>
<comment type="caution">
    <text evidence="5">The sequence shown here is derived from an EMBL/GenBank/DDBJ whole genome shotgun (WGS) entry which is preliminary data.</text>
</comment>
<feature type="domain" description="BHLH" evidence="4">
    <location>
        <begin position="143"/>
        <end position="192"/>
    </location>
</feature>
<organism evidence="5 6">
    <name type="scientific">Platanthera guangdongensis</name>
    <dbReference type="NCBI Taxonomy" id="2320717"/>
    <lineage>
        <taxon>Eukaryota</taxon>
        <taxon>Viridiplantae</taxon>
        <taxon>Streptophyta</taxon>
        <taxon>Embryophyta</taxon>
        <taxon>Tracheophyta</taxon>
        <taxon>Spermatophyta</taxon>
        <taxon>Magnoliopsida</taxon>
        <taxon>Liliopsida</taxon>
        <taxon>Asparagales</taxon>
        <taxon>Orchidaceae</taxon>
        <taxon>Orchidoideae</taxon>
        <taxon>Orchideae</taxon>
        <taxon>Orchidinae</taxon>
        <taxon>Platanthera</taxon>
    </lineage>
</organism>
<sequence length="340" mass="38121">MYNTQSSTFAGDISFTSDPSQAFAGHYMDMTVAGELNSPNLKSFNSSVYGGDSSVFRVLASASLHSQSDGFLCDQYSSYSTTSVPMAFYDPSSSMNMNLQSCLHDHEYGVFSGMEDFYGLRQGESSATRIGNRRRKAAAMSSLEDCGTQKNEKQRRERLGMKFELLKSLIPNPTKPDRATIISDTINYIKELSRTLNELKLRAVKKEGKKYFRTIKIEENEVHRDMESPSIKSIVDEESDHGQINGNTNKCSWIQRRFPSTFVDVRTIEDEVYIKLQQIKRMDCPLIVSRVLDELQLEMIHFSGGSVGNCTIFIISSKANEGSPANASSVARRFIEALDC</sequence>
<evidence type="ECO:0000256" key="1">
    <source>
        <dbReference type="ARBA" id="ARBA00005510"/>
    </source>
</evidence>